<comment type="similarity">
    <text evidence="1">Belongs to the glycine N-acyltransferase family.</text>
</comment>
<protein>
    <recommendedName>
        <fullName evidence="1">Glycine N-acyltransferase-like protein</fullName>
        <ecNumber evidence="1">2.3.1.-</ecNumber>
    </recommendedName>
</protein>
<accession>A0A3P7XHX8</accession>
<evidence type="ECO:0000313" key="3">
    <source>
        <dbReference type="Proteomes" id="UP000050761"/>
    </source>
</evidence>
<reference evidence="2 3" key="1">
    <citation type="submission" date="2018-11" db="EMBL/GenBank/DDBJ databases">
        <authorList>
            <consortium name="Pathogen Informatics"/>
        </authorList>
    </citation>
    <scope>NUCLEOTIDE SEQUENCE [LARGE SCALE GENOMIC DNA]</scope>
</reference>
<dbReference type="InterPro" id="IPR010313">
    <property type="entry name" value="Glycine_N-acyltransferase"/>
</dbReference>
<name>A0A3P7XHX8_HELPZ</name>
<dbReference type="Proteomes" id="UP000050761">
    <property type="component" value="Unassembled WGS sequence"/>
</dbReference>
<dbReference type="GO" id="GO:0047961">
    <property type="term" value="F:glycine N-acyltransferase activity"/>
    <property type="evidence" value="ECO:0007669"/>
    <property type="project" value="InterPro"/>
</dbReference>
<keyword evidence="3" id="KW-1185">Reference proteome</keyword>
<dbReference type="CDD" id="cd04301">
    <property type="entry name" value="NAT_SF"/>
    <property type="match status" value="1"/>
</dbReference>
<dbReference type="AlphaFoldDB" id="A0A3P7XHX8"/>
<dbReference type="GO" id="GO:0005739">
    <property type="term" value="C:mitochondrion"/>
    <property type="evidence" value="ECO:0007669"/>
    <property type="project" value="InterPro"/>
</dbReference>
<reference evidence="4" key="2">
    <citation type="submission" date="2019-09" db="UniProtKB">
        <authorList>
            <consortium name="WormBaseParasite"/>
        </authorList>
    </citation>
    <scope>IDENTIFICATION</scope>
</reference>
<gene>
    <name evidence="2" type="ORF">HPBE_LOCUS5632</name>
</gene>
<keyword evidence="1" id="KW-0808">Transferase</keyword>
<dbReference type="PANTHER" id="PTHR15298">
    <property type="entry name" value="L-COA N-ACYLTRANSFERASE-RELATED"/>
    <property type="match status" value="1"/>
</dbReference>
<dbReference type="OrthoDB" id="61870at2759"/>
<evidence type="ECO:0000313" key="2">
    <source>
        <dbReference type="EMBL" id="VDO65299.1"/>
    </source>
</evidence>
<sequence length="308" mass="35640">MLTELSSRESLEKALGETTNDINTIYFPFSIRGFLEDAFPESPIRVFAYPIRGPRKYWFMIKDNEHIKPYCMIAQTAGTTLERRELYDCIREFRVRAFGSLDSNRAHLIIGKEELVKAYTCLMRNVVCDLEENNLNMELFYMNEKQCRMALNEQTPQPALPDGYYFDEVDPIIEGELINSTWQHAQDGDHEQTILSDTPICSSAKLLRLPSICVRHNGEPVAFEMVDPAGFFNNQFVFPEHRRRGIGAAIESKLVHRCVSLGMRPFKTVSRSNRSVLSATYTSPQWTQWKENDHPVVVIFQEWTVLNR</sequence>
<evidence type="ECO:0000256" key="1">
    <source>
        <dbReference type="RuleBase" id="RU368002"/>
    </source>
</evidence>
<dbReference type="InterPro" id="IPR016181">
    <property type="entry name" value="Acyl_CoA_acyltransferase"/>
</dbReference>
<dbReference type="WBParaSite" id="HPBE_0000563101-mRNA-1">
    <property type="protein sequence ID" value="HPBE_0000563101-mRNA-1"/>
    <property type="gene ID" value="HPBE_0000563101"/>
</dbReference>
<dbReference type="Gene3D" id="3.40.630.30">
    <property type="match status" value="1"/>
</dbReference>
<evidence type="ECO:0000313" key="4">
    <source>
        <dbReference type="WBParaSite" id="HPBE_0000563101-mRNA-1"/>
    </source>
</evidence>
<dbReference type="PANTHER" id="PTHR15298:SF1">
    <property type="entry name" value="GLYCINE N-ACYLTRANSFERASE-LIKE PROTEIN"/>
    <property type="match status" value="1"/>
</dbReference>
<organism evidence="2">
    <name type="scientific">Heligmosomoides polygyrus</name>
    <name type="common">Parasitic roundworm</name>
    <dbReference type="NCBI Taxonomy" id="6339"/>
    <lineage>
        <taxon>Eukaryota</taxon>
        <taxon>Metazoa</taxon>
        <taxon>Ecdysozoa</taxon>
        <taxon>Nematoda</taxon>
        <taxon>Chromadorea</taxon>
        <taxon>Rhabditida</taxon>
        <taxon>Rhabditina</taxon>
        <taxon>Rhabditomorpha</taxon>
        <taxon>Strongyloidea</taxon>
        <taxon>Heligmosomidae</taxon>
        <taxon>Heligmosomoides</taxon>
    </lineage>
</organism>
<proteinExistence type="inferred from homology"/>
<dbReference type="SUPFAM" id="SSF55729">
    <property type="entry name" value="Acyl-CoA N-acyltransferases (Nat)"/>
    <property type="match status" value="1"/>
</dbReference>
<dbReference type="EC" id="2.3.1.-" evidence="1"/>
<dbReference type="EMBL" id="UZAH01025511">
    <property type="protein sequence ID" value="VDO65299.1"/>
    <property type="molecule type" value="Genomic_DNA"/>
</dbReference>
<keyword evidence="1" id="KW-0012">Acyltransferase</keyword>